<sequence>MGEVGVPNQEMLHGQEVVDKTQRRVAETLNEQQKKISGEVNAFAAWRKCADTLTTALSPQDKKTLFARFSGWSLKMAGYGSALFAKGADLVWNTVTWPPRFALKYIPGGGLVGGLFQKDIFTKFSTLGAKVEEGMFRGMAGMRRTNEAISPEIITNRILRTK</sequence>
<evidence type="ECO:0000313" key="2">
    <source>
        <dbReference type="Proteomes" id="UP000178448"/>
    </source>
</evidence>
<evidence type="ECO:0000313" key="1">
    <source>
        <dbReference type="EMBL" id="OGG04199.1"/>
    </source>
</evidence>
<dbReference type="AlphaFoldDB" id="A0A1F5YVJ6"/>
<name>A0A1F5YVJ6_9BACT</name>
<dbReference type="EMBL" id="MFJD01000004">
    <property type="protein sequence ID" value="OGG04199.1"/>
    <property type="molecule type" value="Genomic_DNA"/>
</dbReference>
<organism evidence="1 2">
    <name type="scientific">Candidatus Gottesmanbacteria bacterium RBG_16_52_11</name>
    <dbReference type="NCBI Taxonomy" id="1798374"/>
    <lineage>
        <taxon>Bacteria</taxon>
        <taxon>Candidatus Gottesmaniibacteriota</taxon>
    </lineage>
</organism>
<proteinExistence type="predicted"/>
<dbReference type="STRING" id="1798374.A2Z33_03535"/>
<accession>A0A1F5YVJ6</accession>
<reference evidence="1 2" key="1">
    <citation type="journal article" date="2016" name="Nat. Commun.">
        <title>Thousands of microbial genomes shed light on interconnected biogeochemical processes in an aquifer system.</title>
        <authorList>
            <person name="Anantharaman K."/>
            <person name="Brown C.T."/>
            <person name="Hug L.A."/>
            <person name="Sharon I."/>
            <person name="Castelle C.J."/>
            <person name="Probst A.J."/>
            <person name="Thomas B.C."/>
            <person name="Singh A."/>
            <person name="Wilkins M.J."/>
            <person name="Karaoz U."/>
            <person name="Brodie E.L."/>
            <person name="Williams K.H."/>
            <person name="Hubbard S.S."/>
            <person name="Banfield J.F."/>
        </authorList>
    </citation>
    <scope>NUCLEOTIDE SEQUENCE [LARGE SCALE GENOMIC DNA]</scope>
</reference>
<comment type="caution">
    <text evidence="1">The sequence shown here is derived from an EMBL/GenBank/DDBJ whole genome shotgun (WGS) entry which is preliminary data.</text>
</comment>
<dbReference type="Proteomes" id="UP000178448">
    <property type="component" value="Unassembled WGS sequence"/>
</dbReference>
<protein>
    <submittedName>
        <fullName evidence="1">Uncharacterized protein</fullName>
    </submittedName>
</protein>
<gene>
    <name evidence="1" type="ORF">A2Z33_03535</name>
</gene>